<feature type="compositionally biased region" description="Polar residues" evidence="5">
    <location>
        <begin position="1"/>
        <end position="10"/>
    </location>
</feature>
<dbReference type="Gene3D" id="3.40.630.10">
    <property type="entry name" value="Zn peptidases"/>
    <property type="match status" value="1"/>
</dbReference>
<dbReference type="Pfam" id="PF24827">
    <property type="entry name" value="AstE_AspA_cat"/>
    <property type="match status" value="1"/>
</dbReference>
<feature type="region of interest" description="Disordered" evidence="5">
    <location>
        <begin position="1"/>
        <end position="20"/>
    </location>
</feature>
<keyword evidence="4" id="KW-0862">Zinc</keyword>
<dbReference type="GO" id="GO:0016788">
    <property type="term" value="F:hydrolase activity, acting on ester bonds"/>
    <property type="evidence" value="ECO:0007669"/>
    <property type="project" value="InterPro"/>
</dbReference>
<evidence type="ECO:0000313" key="8">
    <source>
        <dbReference type="Proteomes" id="UP000271700"/>
    </source>
</evidence>
<keyword evidence="2" id="KW-0479">Metal-binding</keyword>
<sequence>MAEAKQTQPSRVHATINLDSPGKQTGDLMLKWSDNTVPLGYHPIAIVSLRGSDGPTVLLLGGTHGDEFEGPAAILRLAERLDPSQIAGQIIMIPALNAPAVASSSRVSPLDGQNLNRAFPGDPDGGPTAMLAHYVETVLMPRVDAVIDLHSGGKASVFAPCALASRCADPKLTKANLDLANAFGLPQIWVLGAHNDNRSVNAAAERAGVPMIATELGGGGNITPEIVDAAETGLMRCLTELGLLEGSSGIGTPPRQVEIASPHDSLYAPENGLFDRYVCAGQEVQAGDLAGHLRFPDNPGRPALKLNFPNSGFVLAHGNRGMVCRGDLLALVAQNASKGD</sequence>
<organism evidence="7 8">
    <name type="scientific">Ruegeria conchae</name>
    <dbReference type="NCBI Taxonomy" id="981384"/>
    <lineage>
        <taxon>Bacteria</taxon>
        <taxon>Pseudomonadati</taxon>
        <taxon>Pseudomonadota</taxon>
        <taxon>Alphaproteobacteria</taxon>
        <taxon>Rhodobacterales</taxon>
        <taxon>Roseobacteraceae</taxon>
        <taxon>Ruegeria</taxon>
    </lineage>
</organism>
<keyword evidence="3" id="KW-0378">Hydrolase</keyword>
<protein>
    <recommendedName>
        <fullName evidence="6">Succinylglutamate desuccinylase/Aspartoacylase catalytic domain-containing protein</fullName>
    </recommendedName>
</protein>
<proteinExistence type="predicted"/>
<dbReference type="AlphaFoldDB" id="A0A497ZKK3"/>
<dbReference type="InterPro" id="IPR043795">
    <property type="entry name" value="N-alpha-Ac-DABA-like"/>
</dbReference>
<dbReference type="GO" id="GO:0046872">
    <property type="term" value="F:metal ion binding"/>
    <property type="evidence" value="ECO:0007669"/>
    <property type="project" value="UniProtKB-KW"/>
</dbReference>
<evidence type="ECO:0000256" key="1">
    <source>
        <dbReference type="ARBA" id="ARBA00001947"/>
    </source>
</evidence>
<dbReference type="STRING" id="981384.GCA_000192475_02286"/>
<dbReference type="SUPFAM" id="SSF53187">
    <property type="entry name" value="Zn-dependent exopeptidases"/>
    <property type="match status" value="1"/>
</dbReference>
<reference evidence="7 8" key="1">
    <citation type="submission" date="2018-10" db="EMBL/GenBank/DDBJ databases">
        <title>Genomic Encyclopedia of Archaeal and Bacterial Type Strains, Phase II (KMG-II): from individual species to whole genera.</title>
        <authorList>
            <person name="Goeker M."/>
        </authorList>
    </citation>
    <scope>NUCLEOTIDE SEQUENCE [LARGE SCALE GENOMIC DNA]</scope>
    <source>
        <strain evidence="7 8">DSM 29317</strain>
    </source>
</reference>
<feature type="domain" description="Succinylglutamate desuccinylase/Aspartoacylase catalytic" evidence="6">
    <location>
        <begin position="53"/>
        <end position="239"/>
    </location>
</feature>
<evidence type="ECO:0000259" key="6">
    <source>
        <dbReference type="Pfam" id="PF24827"/>
    </source>
</evidence>
<evidence type="ECO:0000256" key="3">
    <source>
        <dbReference type="ARBA" id="ARBA00022801"/>
    </source>
</evidence>
<dbReference type="PIRSF" id="PIRSF039012">
    <property type="entry name" value="ASP"/>
    <property type="match status" value="1"/>
</dbReference>
<evidence type="ECO:0000313" key="7">
    <source>
        <dbReference type="EMBL" id="RLK07563.1"/>
    </source>
</evidence>
<name>A0A497ZKK3_9RHOB</name>
<dbReference type="InterPro" id="IPR053138">
    <property type="entry name" value="N-alpha-Ac-DABA_deacetylase"/>
</dbReference>
<dbReference type="GO" id="GO:0016811">
    <property type="term" value="F:hydrolase activity, acting on carbon-nitrogen (but not peptide) bonds, in linear amides"/>
    <property type="evidence" value="ECO:0007669"/>
    <property type="project" value="InterPro"/>
</dbReference>
<evidence type="ECO:0000256" key="2">
    <source>
        <dbReference type="ARBA" id="ARBA00022723"/>
    </source>
</evidence>
<comment type="caution">
    <text evidence="7">The sequence shown here is derived from an EMBL/GenBank/DDBJ whole genome shotgun (WGS) entry which is preliminary data.</text>
</comment>
<gene>
    <name evidence="7" type="ORF">CLV75_2689</name>
</gene>
<keyword evidence="8" id="KW-1185">Reference proteome</keyword>
<dbReference type="CDD" id="cd06252">
    <property type="entry name" value="M14_ASTE_ASPA-like"/>
    <property type="match status" value="1"/>
</dbReference>
<evidence type="ECO:0000256" key="4">
    <source>
        <dbReference type="ARBA" id="ARBA00022833"/>
    </source>
</evidence>
<comment type="cofactor">
    <cofactor evidence="1">
        <name>Zn(2+)</name>
        <dbReference type="ChEBI" id="CHEBI:29105"/>
    </cofactor>
</comment>
<dbReference type="Proteomes" id="UP000271700">
    <property type="component" value="Unassembled WGS sequence"/>
</dbReference>
<dbReference type="PANTHER" id="PTHR37326:SF1">
    <property type="entry name" value="BLL3975 PROTEIN"/>
    <property type="match status" value="1"/>
</dbReference>
<evidence type="ECO:0000256" key="5">
    <source>
        <dbReference type="SAM" id="MobiDB-lite"/>
    </source>
</evidence>
<dbReference type="EMBL" id="RCCT01000003">
    <property type="protein sequence ID" value="RLK07563.1"/>
    <property type="molecule type" value="Genomic_DNA"/>
</dbReference>
<dbReference type="PANTHER" id="PTHR37326">
    <property type="entry name" value="BLL3975 PROTEIN"/>
    <property type="match status" value="1"/>
</dbReference>
<dbReference type="RefSeq" id="WP_010441551.1">
    <property type="nucleotide sequence ID" value="NZ_AEYW01000012.1"/>
</dbReference>
<accession>A0A497ZKK3</accession>
<dbReference type="InterPro" id="IPR055438">
    <property type="entry name" value="AstE_AspA_cat"/>
</dbReference>